<dbReference type="InterPro" id="IPR011761">
    <property type="entry name" value="ATP-grasp"/>
</dbReference>
<dbReference type="PROSITE" id="PS50979">
    <property type="entry name" value="BC"/>
    <property type="match status" value="1"/>
</dbReference>
<proteinExistence type="predicted"/>
<evidence type="ECO:0000259" key="8">
    <source>
        <dbReference type="PROSITE" id="PS50975"/>
    </source>
</evidence>
<organism evidence="10 11">
    <name type="scientific">Actinoallomurus liliacearum</name>
    <dbReference type="NCBI Taxonomy" id="1080073"/>
    <lineage>
        <taxon>Bacteria</taxon>
        <taxon>Bacillati</taxon>
        <taxon>Actinomycetota</taxon>
        <taxon>Actinomycetes</taxon>
        <taxon>Streptosporangiales</taxon>
        <taxon>Thermomonosporaceae</taxon>
        <taxon>Actinoallomurus</taxon>
    </lineage>
</organism>
<evidence type="ECO:0000256" key="5">
    <source>
        <dbReference type="ARBA" id="ARBA00022840"/>
    </source>
</evidence>
<evidence type="ECO:0000259" key="9">
    <source>
        <dbReference type="PROSITE" id="PS50979"/>
    </source>
</evidence>
<keyword evidence="5 7" id="KW-0067">ATP-binding</keyword>
<dbReference type="SUPFAM" id="SSF52440">
    <property type="entry name" value="PreATP-grasp domain"/>
    <property type="match status" value="1"/>
</dbReference>
<keyword evidence="3" id="KW-0436">Ligase</keyword>
<evidence type="ECO:0000256" key="6">
    <source>
        <dbReference type="ARBA" id="ARBA00048600"/>
    </source>
</evidence>
<gene>
    <name evidence="10" type="primary">accC</name>
    <name evidence="10" type="ORF">GCM10023195_51940</name>
</gene>
<dbReference type="EMBL" id="BAABHJ010000019">
    <property type="protein sequence ID" value="GAA4612157.1"/>
    <property type="molecule type" value="Genomic_DNA"/>
</dbReference>
<dbReference type="Pfam" id="PF02785">
    <property type="entry name" value="Biotin_carb_C"/>
    <property type="match status" value="1"/>
</dbReference>
<comment type="caution">
    <text evidence="10">The sequence shown here is derived from an EMBL/GenBank/DDBJ whole genome shotgun (WGS) entry which is preliminary data.</text>
</comment>
<dbReference type="InterPro" id="IPR011054">
    <property type="entry name" value="Rudment_hybrid_motif"/>
</dbReference>
<feature type="domain" description="Biotin carboxylation" evidence="9">
    <location>
        <begin position="1"/>
        <end position="448"/>
    </location>
</feature>
<keyword evidence="11" id="KW-1185">Reference proteome</keyword>
<dbReference type="InterPro" id="IPR051602">
    <property type="entry name" value="ACC_Biotin_Carboxylase"/>
</dbReference>
<dbReference type="EC" id="6.3.4.14" evidence="2"/>
<dbReference type="InterPro" id="IPR016185">
    <property type="entry name" value="PreATP-grasp_dom_sf"/>
</dbReference>
<dbReference type="Pfam" id="PF02786">
    <property type="entry name" value="CPSase_L_D2"/>
    <property type="match status" value="1"/>
</dbReference>
<dbReference type="SMART" id="SM00878">
    <property type="entry name" value="Biotin_carb_C"/>
    <property type="match status" value="1"/>
</dbReference>
<reference evidence="11" key="1">
    <citation type="journal article" date="2019" name="Int. J. Syst. Evol. Microbiol.">
        <title>The Global Catalogue of Microorganisms (GCM) 10K type strain sequencing project: providing services to taxonomists for standard genome sequencing and annotation.</title>
        <authorList>
            <consortium name="The Broad Institute Genomics Platform"/>
            <consortium name="The Broad Institute Genome Sequencing Center for Infectious Disease"/>
            <person name="Wu L."/>
            <person name="Ma J."/>
        </authorList>
    </citation>
    <scope>NUCLEOTIDE SEQUENCE [LARGE SCALE GENOMIC DNA]</scope>
    <source>
        <strain evidence="11">JCM 17938</strain>
    </source>
</reference>
<dbReference type="SUPFAM" id="SSF56059">
    <property type="entry name" value="Glutathione synthetase ATP-binding domain-like"/>
    <property type="match status" value="1"/>
</dbReference>
<dbReference type="InterPro" id="IPR005481">
    <property type="entry name" value="BC-like_N"/>
</dbReference>
<evidence type="ECO:0000313" key="10">
    <source>
        <dbReference type="EMBL" id="GAA4612157.1"/>
    </source>
</evidence>
<dbReference type="InterPro" id="IPR011764">
    <property type="entry name" value="Biotin_carboxylation_dom"/>
</dbReference>
<dbReference type="InterPro" id="IPR005482">
    <property type="entry name" value="Biotin_COase_C"/>
</dbReference>
<evidence type="ECO:0000256" key="1">
    <source>
        <dbReference type="ARBA" id="ARBA00003761"/>
    </source>
</evidence>
<feature type="domain" description="ATP-grasp" evidence="8">
    <location>
        <begin position="120"/>
        <end position="317"/>
    </location>
</feature>
<dbReference type="Gene3D" id="3.30.470.20">
    <property type="entry name" value="ATP-grasp fold, B domain"/>
    <property type="match status" value="1"/>
</dbReference>
<evidence type="ECO:0000256" key="2">
    <source>
        <dbReference type="ARBA" id="ARBA00013263"/>
    </source>
</evidence>
<dbReference type="InterPro" id="IPR005479">
    <property type="entry name" value="CPAse_ATP-bd"/>
</dbReference>
<evidence type="ECO:0000256" key="7">
    <source>
        <dbReference type="PROSITE-ProRule" id="PRU00409"/>
    </source>
</evidence>
<accession>A0ABP8TQ01</accession>
<evidence type="ECO:0000256" key="4">
    <source>
        <dbReference type="ARBA" id="ARBA00022741"/>
    </source>
</evidence>
<comment type="function">
    <text evidence="1">This protein is a component of the acetyl coenzyme A carboxylase complex; first, biotin carboxylase catalyzes the carboxylation of the carrier protein and then the transcarboxylase transfers the carboxyl group to form malonyl-CoA.</text>
</comment>
<sequence>MISKILIANRGEIALRVARTCREMDIRTVIAHSAADRGSPAMEYADEAVQIGPPEPRRSYLNAAAIVEAALQTGADAIHPGYGFLSEDPDFAEICEAAGLTFIGPRPSLIKDLGDKAEARRIAAAGGLRVLPGSEHAPGSVGEAMLVADEIGYPVIIKAVAGGGGRGITLVRRRQEFAAAYAEASANAQAVFGDSRVYVERFLEHARHIEAQILGDRHGDVVHLGIRDCSVQRRRQKLIEETPPPDLDPVTAERIALAAAAAAGHAGYTGAGTYEFLLDEHGDFYFIETNCRIQVEHPVTEMVTGVDIVREQILIASGERMSIRQSDVLQRGASIECRVNAEDPERGFMPASGTLERFEIPGGPFTRIDTQCRPGFTVPPYYDSLLAKAVVWAPDREQAIARMDRVLADFTVSGPRVATTIPFLREVLAHPLFRSGKHTTSLLDQMLDQS</sequence>
<comment type="catalytic activity">
    <reaction evidence="6">
        <text>N(6)-biotinyl-L-lysyl-[protein] + hydrogencarbonate + ATP = N(6)-carboxybiotinyl-L-lysyl-[protein] + ADP + phosphate + H(+)</text>
        <dbReference type="Rhea" id="RHEA:13501"/>
        <dbReference type="Rhea" id="RHEA-COMP:10505"/>
        <dbReference type="Rhea" id="RHEA-COMP:10506"/>
        <dbReference type="ChEBI" id="CHEBI:15378"/>
        <dbReference type="ChEBI" id="CHEBI:17544"/>
        <dbReference type="ChEBI" id="CHEBI:30616"/>
        <dbReference type="ChEBI" id="CHEBI:43474"/>
        <dbReference type="ChEBI" id="CHEBI:83144"/>
        <dbReference type="ChEBI" id="CHEBI:83145"/>
        <dbReference type="ChEBI" id="CHEBI:456216"/>
        <dbReference type="EC" id="6.3.4.14"/>
    </reaction>
</comment>
<dbReference type="SUPFAM" id="SSF51246">
    <property type="entry name" value="Rudiment single hybrid motif"/>
    <property type="match status" value="1"/>
</dbReference>
<dbReference type="Proteomes" id="UP001500212">
    <property type="component" value="Unassembled WGS sequence"/>
</dbReference>
<dbReference type="PANTHER" id="PTHR48095">
    <property type="entry name" value="PYRUVATE CARBOXYLASE SUBUNIT A"/>
    <property type="match status" value="1"/>
</dbReference>
<dbReference type="PANTHER" id="PTHR48095:SF2">
    <property type="entry name" value="BIOTIN CARBOXYLASE, CHLOROPLASTIC"/>
    <property type="match status" value="1"/>
</dbReference>
<evidence type="ECO:0000313" key="11">
    <source>
        <dbReference type="Proteomes" id="UP001500212"/>
    </source>
</evidence>
<protein>
    <recommendedName>
        <fullName evidence="2">biotin carboxylase</fullName>
        <ecNumber evidence="2">6.3.4.14</ecNumber>
    </recommendedName>
</protein>
<name>A0ABP8TQ01_9ACTN</name>
<keyword evidence="4 7" id="KW-0547">Nucleotide-binding</keyword>
<dbReference type="RefSeq" id="WP_345359624.1">
    <property type="nucleotide sequence ID" value="NZ_BAABHJ010000019.1"/>
</dbReference>
<dbReference type="Pfam" id="PF00289">
    <property type="entry name" value="Biotin_carb_N"/>
    <property type="match status" value="1"/>
</dbReference>
<evidence type="ECO:0000256" key="3">
    <source>
        <dbReference type="ARBA" id="ARBA00022598"/>
    </source>
</evidence>
<dbReference type="PROSITE" id="PS50975">
    <property type="entry name" value="ATP_GRASP"/>
    <property type="match status" value="1"/>
</dbReference>